<dbReference type="SUPFAM" id="SSF56219">
    <property type="entry name" value="DNase I-like"/>
    <property type="match status" value="1"/>
</dbReference>
<dbReference type="Pfam" id="PF00443">
    <property type="entry name" value="UCH"/>
    <property type="match status" value="1"/>
</dbReference>
<dbReference type="PANTHER" id="PTHR21646">
    <property type="entry name" value="UBIQUITIN CARBOXYL-TERMINAL HYDROLASE"/>
    <property type="match status" value="1"/>
</dbReference>
<dbReference type="InterPro" id="IPR028889">
    <property type="entry name" value="USP"/>
</dbReference>
<dbReference type="PROSITE" id="PS50235">
    <property type="entry name" value="USP_3"/>
    <property type="match status" value="1"/>
</dbReference>
<dbReference type="EMBL" id="CAUYUJ010001687">
    <property type="protein sequence ID" value="CAK0797146.1"/>
    <property type="molecule type" value="Genomic_DNA"/>
</dbReference>
<feature type="compositionally biased region" description="Basic and acidic residues" evidence="1">
    <location>
        <begin position="794"/>
        <end position="820"/>
    </location>
</feature>
<feature type="region of interest" description="Disordered" evidence="1">
    <location>
        <begin position="794"/>
        <end position="827"/>
    </location>
</feature>
<feature type="compositionally biased region" description="Low complexity" evidence="1">
    <location>
        <begin position="478"/>
        <end position="488"/>
    </location>
</feature>
<dbReference type="Gene3D" id="3.90.70.10">
    <property type="entry name" value="Cysteine proteinases"/>
    <property type="match status" value="2"/>
</dbReference>
<evidence type="ECO:0000256" key="1">
    <source>
        <dbReference type="SAM" id="MobiDB-lite"/>
    </source>
</evidence>
<dbReference type="InterPro" id="IPR036691">
    <property type="entry name" value="Endo/exonu/phosph_ase_sf"/>
</dbReference>
<dbReference type="InterPro" id="IPR050185">
    <property type="entry name" value="Ub_carboxyl-term_hydrolase"/>
</dbReference>
<dbReference type="Proteomes" id="UP001189429">
    <property type="component" value="Unassembled WGS sequence"/>
</dbReference>
<accession>A0ABN9PV72</accession>
<dbReference type="InterPro" id="IPR001394">
    <property type="entry name" value="Peptidase_C19_UCH"/>
</dbReference>
<protein>
    <recommendedName>
        <fullName evidence="2">USP domain-containing protein</fullName>
    </recommendedName>
</protein>
<dbReference type="Pfam" id="PF03372">
    <property type="entry name" value="Exo_endo_phos"/>
    <property type="match status" value="1"/>
</dbReference>
<evidence type="ECO:0000313" key="3">
    <source>
        <dbReference type="EMBL" id="CAK0797146.1"/>
    </source>
</evidence>
<name>A0ABN9PV72_9DINO</name>
<proteinExistence type="predicted"/>
<dbReference type="SUPFAM" id="SSF54001">
    <property type="entry name" value="Cysteine proteinases"/>
    <property type="match status" value="1"/>
</dbReference>
<gene>
    <name evidence="3" type="ORF">PCOR1329_LOCUS6316</name>
</gene>
<keyword evidence="4" id="KW-1185">Reference proteome</keyword>
<dbReference type="InterPro" id="IPR005135">
    <property type="entry name" value="Endo/exonuclease/phosphatase"/>
</dbReference>
<reference evidence="3" key="1">
    <citation type="submission" date="2023-10" db="EMBL/GenBank/DDBJ databases">
        <authorList>
            <person name="Chen Y."/>
            <person name="Shah S."/>
            <person name="Dougan E. K."/>
            <person name="Thang M."/>
            <person name="Chan C."/>
        </authorList>
    </citation>
    <scope>NUCLEOTIDE SEQUENCE [LARGE SCALE GENOMIC DNA]</scope>
</reference>
<feature type="region of interest" description="Disordered" evidence="1">
    <location>
        <begin position="471"/>
        <end position="493"/>
    </location>
</feature>
<dbReference type="Gene3D" id="3.60.10.10">
    <property type="entry name" value="Endonuclease/exonuclease/phosphatase"/>
    <property type="match status" value="1"/>
</dbReference>
<sequence>AAVVLMEGLRVVGQERRAGLRGFSARGMCRAVDGDTWLWGDELPDYDGLLANVVEREARGDQGRRRLLLSVAERLVDSARVRELSGSERVDAEALLVRLGVAAAAGGRDGGFGRIGGVLCQNALRDAAHAVAAGCDEREVELGELATKMLRRQDVLGYWDGRVEDALSPEMRPLHMSAVKEALGALIPAALHGSLDRFVASQKDVAVLGGGASFLSMDRYRVNVRSEDALRRGRFTEDVLEFFLKVLQRICGVLALPVAVASKTVGLHAGRAESAEQFRKIMGGWKKVWNRADVAGKKELLLPVAVDEKGRDWFCVSVRSASEGEVLGRAERLVVRVYDEMRRQGAARRVALNLDALVRGPASAVAGQAGPETIIEEGVPECQVSHQRCLCAFGVLLSLVSRAAGERGLDMASKMFVPDAGQVVAAVFAGFRTRLRQEGASDVSVLLVEADACRAVLRSLGHVPSLVRRGDEAEGEGAEAASGSAPGGRNFALERGRGDGATAGVRLRVGTWNVAGGSWSAQAPPRYGWRDQRAALVAEILGWRRAFGCDVVALQECEGAGAMGELLDQCQFLGATPAAATRGYVHLYVRRGMEAERLLCEASSAAGVAARVRVAPGRGGAAADEVCVLAVHLPAGDRAAQRAAALGEALRSLDESGAERARVLVVGDWNVRDEEVAALCEAEGMCDATCAGKTWGVRWNRFFADQQYSGPGFRFDRAMFGEKLFARAHVMARGPVVFEGVQFCASDHFGLMVYVDVADVFALRGRGRAEAARVRRGEVCRVCEVGGEREAQEVRDRRQAARDQQGLDKERAAERDREAFARGQQRAARERARRRQALHDAAFGRESLFDQDFVVEAEGLGEGVQISAPSAIVVPGAEEWQDGGWGEVAGVPVVGMGNLGNTCYVNGVLQLLLRVSSVHEVLSRHGRDQCPRALLGEDCVVCLLRETLGQVMAASRRAGVRKPRLAQERAAVDERYGDDQQWDASEFFGHWFHRARQVELDAGRCVPWGDGWLHGQDGFQVTHWDRLFRYGSAEMVCVVPPEDRRVSLTTSELYLRACGPEVQEEADRLECPRCESRQVHVLQWRVREPPTVLFVRVIRPVAAGGQGVLLRRRVGVEEEIQLPGFPRMVLAGVLFHNGATVRSGHYTSMCRGPGGMFWMYDDAKVQAVQGGVGEQKPAQGRLWMAGVQACMQSHAAYECCVRA</sequence>
<evidence type="ECO:0000313" key="4">
    <source>
        <dbReference type="Proteomes" id="UP001189429"/>
    </source>
</evidence>
<dbReference type="InterPro" id="IPR038765">
    <property type="entry name" value="Papain-like_cys_pep_sf"/>
</dbReference>
<evidence type="ECO:0000259" key="2">
    <source>
        <dbReference type="PROSITE" id="PS50235"/>
    </source>
</evidence>
<feature type="domain" description="USP" evidence="2">
    <location>
        <begin position="894"/>
        <end position="1188"/>
    </location>
</feature>
<organism evidence="3 4">
    <name type="scientific">Prorocentrum cordatum</name>
    <dbReference type="NCBI Taxonomy" id="2364126"/>
    <lineage>
        <taxon>Eukaryota</taxon>
        <taxon>Sar</taxon>
        <taxon>Alveolata</taxon>
        <taxon>Dinophyceae</taxon>
        <taxon>Prorocentrales</taxon>
        <taxon>Prorocentraceae</taxon>
        <taxon>Prorocentrum</taxon>
    </lineage>
</organism>
<feature type="non-terminal residue" evidence="3">
    <location>
        <position position="1"/>
    </location>
</feature>
<comment type="caution">
    <text evidence="3">The sequence shown here is derived from an EMBL/GenBank/DDBJ whole genome shotgun (WGS) entry which is preliminary data.</text>
</comment>